<reference evidence="2 3" key="1">
    <citation type="journal article" date="2015" name="PLoS ONE">
        <title>A universal mariner transposon system for forward genetic studies in the genus clostridium.</title>
        <authorList>
            <person name="Zhang Y."/>
            <person name="Grosse-Honebrink A."/>
            <person name="Minton N.P."/>
        </authorList>
    </citation>
    <scope>NUCLEOTIDE SEQUENCE [LARGE SCALE GENOMIC DNA]</scope>
    <source>
        <strain evidence="2 3">NCIMB 10696</strain>
    </source>
</reference>
<organism evidence="2 3">
    <name type="scientific">Clostridium sporogenes</name>
    <dbReference type="NCBI Taxonomy" id="1509"/>
    <lineage>
        <taxon>Bacteria</taxon>
        <taxon>Bacillati</taxon>
        <taxon>Bacillota</taxon>
        <taxon>Clostridia</taxon>
        <taxon>Eubacteriales</taxon>
        <taxon>Clostridiaceae</taxon>
        <taxon>Clostridium</taxon>
    </lineage>
</organism>
<protein>
    <recommendedName>
        <fullName evidence="4">CPBP family intramembrane metalloprotease</fullName>
    </recommendedName>
</protein>
<evidence type="ECO:0008006" key="4">
    <source>
        <dbReference type="Google" id="ProtNLM"/>
    </source>
</evidence>
<dbReference type="GeneID" id="92940592"/>
<name>A0A7U4JMA0_CLOSG</name>
<evidence type="ECO:0000313" key="2">
    <source>
        <dbReference type="EMBL" id="AKC61757.1"/>
    </source>
</evidence>
<keyword evidence="1" id="KW-0812">Transmembrane</keyword>
<dbReference type="EMBL" id="CP009225">
    <property type="protein sequence ID" value="AKC61757.1"/>
    <property type="molecule type" value="Genomic_DNA"/>
</dbReference>
<feature type="transmembrane region" description="Helical" evidence="1">
    <location>
        <begin position="9"/>
        <end position="27"/>
    </location>
</feature>
<gene>
    <name evidence="2" type="ORF">CLSPO_c10370</name>
</gene>
<dbReference type="KEGG" id="cld:CLSPO_c10370"/>
<accession>A0A7U4JMA0</accession>
<dbReference type="Proteomes" id="UP000033052">
    <property type="component" value="Chromosome"/>
</dbReference>
<proteinExistence type="predicted"/>
<keyword evidence="1" id="KW-1133">Transmembrane helix</keyword>
<dbReference type="RefSeq" id="WP_033058935.1">
    <property type="nucleotide sequence ID" value="NZ_CBCRVC010000002.1"/>
</dbReference>
<evidence type="ECO:0000313" key="3">
    <source>
        <dbReference type="Proteomes" id="UP000033052"/>
    </source>
</evidence>
<keyword evidence="1" id="KW-0472">Membrane</keyword>
<sequence>MSGKIMEVILRSIFTYIVLLILGRIMGRKLILNIIFYHFIYNVEEVFYAGLNSTGILYISTKTKQ</sequence>
<dbReference type="AlphaFoldDB" id="A0A7U4JMA0"/>
<evidence type="ECO:0000256" key="1">
    <source>
        <dbReference type="SAM" id="Phobius"/>
    </source>
</evidence>